<comment type="caution">
    <text evidence="2">The sequence shown here is derived from an EMBL/GenBank/DDBJ whole genome shotgun (WGS) entry which is preliminary data.</text>
</comment>
<gene>
    <name evidence="2" type="ORF">V1478_003159</name>
</gene>
<organism evidence="2 3">
    <name type="scientific">Vespula squamosa</name>
    <name type="common">Southern yellow jacket</name>
    <name type="synonym">Wasp</name>
    <dbReference type="NCBI Taxonomy" id="30214"/>
    <lineage>
        <taxon>Eukaryota</taxon>
        <taxon>Metazoa</taxon>
        <taxon>Ecdysozoa</taxon>
        <taxon>Arthropoda</taxon>
        <taxon>Hexapoda</taxon>
        <taxon>Insecta</taxon>
        <taxon>Pterygota</taxon>
        <taxon>Neoptera</taxon>
        <taxon>Endopterygota</taxon>
        <taxon>Hymenoptera</taxon>
        <taxon>Apocrita</taxon>
        <taxon>Aculeata</taxon>
        <taxon>Vespoidea</taxon>
        <taxon>Vespidae</taxon>
        <taxon>Vespinae</taxon>
        <taxon>Vespula</taxon>
    </lineage>
</organism>
<name>A0ABD2BRW1_VESSQ</name>
<dbReference type="Proteomes" id="UP001607302">
    <property type="component" value="Unassembled WGS sequence"/>
</dbReference>
<evidence type="ECO:0000313" key="2">
    <source>
        <dbReference type="EMBL" id="KAL2735519.1"/>
    </source>
</evidence>
<feature type="compositionally biased region" description="Polar residues" evidence="1">
    <location>
        <begin position="18"/>
        <end position="31"/>
    </location>
</feature>
<accession>A0ABD2BRW1</accession>
<sequence length="196" mass="22038">MLFQEGQFSVPNRRDPDSPQQKPISKGSSSAPGKMAIKCLRVKRPCSWLKSTFGVNTSERTAIILGVRLGTIPRGKVPLSSPLLPTVPGYEMNQTALTLFWIMNNAVTIYTEESKVKSFKARIRSKLLFYTASIFPTFLLDKRKSKWVASLAVKSRLVVSATLESLYRGEPVLQASARAEKENIFLNNTFIRLRRN</sequence>
<evidence type="ECO:0000313" key="3">
    <source>
        <dbReference type="Proteomes" id="UP001607302"/>
    </source>
</evidence>
<keyword evidence="3" id="KW-1185">Reference proteome</keyword>
<reference evidence="2 3" key="1">
    <citation type="journal article" date="2024" name="Ann. Entomol. Soc. Am.">
        <title>Genomic analyses of the southern and eastern yellowjacket wasps (Hymenoptera: Vespidae) reveal evolutionary signatures of social life.</title>
        <authorList>
            <person name="Catto M.A."/>
            <person name="Caine P.B."/>
            <person name="Orr S.E."/>
            <person name="Hunt B.G."/>
            <person name="Goodisman M.A.D."/>
        </authorList>
    </citation>
    <scope>NUCLEOTIDE SEQUENCE [LARGE SCALE GENOMIC DNA]</scope>
    <source>
        <strain evidence="2">233</strain>
        <tissue evidence="2">Head and thorax</tissue>
    </source>
</reference>
<protein>
    <submittedName>
        <fullName evidence="2">Uncharacterized protein</fullName>
    </submittedName>
</protein>
<feature type="compositionally biased region" description="Polar residues" evidence="1">
    <location>
        <begin position="1"/>
        <end position="10"/>
    </location>
</feature>
<evidence type="ECO:0000256" key="1">
    <source>
        <dbReference type="SAM" id="MobiDB-lite"/>
    </source>
</evidence>
<dbReference type="EMBL" id="JAUDFV010000064">
    <property type="protein sequence ID" value="KAL2735519.1"/>
    <property type="molecule type" value="Genomic_DNA"/>
</dbReference>
<proteinExistence type="predicted"/>
<feature type="region of interest" description="Disordered" evidence="1">
    <location>
        <begin position="1"/>
        <end position="32"/>
    </location>
</feature>
<dbReference type="AlphaFoldDB" id="A0ABD2BRW1"/>